<dbReference type="AlphaFoldDB" id="A0A0K1P638"/>
<dbReference type="InterPro" id="IPR020818">
    <property type="entry name" value="Chaperonin_GroES"/>
</dbReference>
<proteinExistence type="inferred from homology"/>
<dbReference type="PANTHER" id="PTHR10772">
    <property type="entry name" value="10 KDA HEAT SHOCK PROTEIN"/>
    <property type="match status" value="1"/>
</dbReference>
<dbReference type="PANTHER" id="PTHR10772:SF63">
    <property type="entry name" value="20 KDA CHAPERONIN, CHLOROPLASTIC"/>
    <property type="match status" value="1"/>
</dbReference>
<dbReference type="SUPFAM" id="SSF50129">
    <property type="entry name" value="GroES-like"/>
    <property type="match status" value="1"/>
</dbReference>
<evidence type="ECO:0000256" key="3">
    <source>
        <dbReference type="RuleBase" id="RU000535"/>
    </source>
</evidence>
<dbReference type="KEGG" id="stur:STURON_00532"/>
<dbReference type="Proteomes" id="UP000067243">
    <property type="component" value="Chromosome"/>
</dbReference>
<dbReference type="PRINTS" id="PR00297">
    <property type="entry name" value="CHAPERONIN10"/>
</dbReference>
<dbReference type="CDD" id="cd00320">
    <property type="entry name" value="cpn10"/>
    <property type="match status" value="1"/>
</dbReference>
<dbReference type="GO" id="GO:0051087">
    <property type="term" value="F:protein-folding chaperone binding"/>
    <property type="evidence" value="ECO:0007669"/>
    <property type="project" value="TreeGrafter"/>
</dbReference>
<protein>
    <recommendedName>
        <fullName evidence="3">10 kDa chaperonin</fullName>
    </recommendedName>
</protein>
<comment type="function">
    <text evidence="3">Together with the chaperonin GroEL, plays an essential role in assisting protein folding. The GroEL-GroES system forms a nano-cage that allows encapsulation of the non-native substrate proteins and provides a physical environment optimized to promote and accelerate protein folding. GroES binds to the apical surface of the GroEL ring, thereby capping the opening of the GroEL channel.</text>
</comment>
<sequence>MIKPLNNNVVLLIEKPENKTNSGIILTESATEKTNKAKVIAISDKLKNEDKNLTIKENDIVVYKKYSGVEFKDNDNEYLIVEIEDIIAKL</sequence>
<dbReference type="RefSeq" id="WP_075048369.1">
    <property type="nucleotide sequence ID" value="NZ_CP012328.1"/>
</dbReference>
<organism evidence="4 5">
    <name type="scientific">Spiroplasma turonicum</name>
    <dbReference type="NCBI Taxonomy" id="216946"/>
    <lineage>
        <taxon>Bacteria</taxon>
        <taxon>Bacillati</taxon>
        <taxon>Mycoplasmatota</taxon>
        <taxon>Mollicutes</taxon>
        <taxon>Entomoplasmatales</taxon>
        <taxon>Spiroplasmataceae</taxon>
        <taxon>Spiroplasma</taxon>
    </lineage>
</organism>
<dbReference type="Pfam" id="PF00166">
    <property type="entry name" value="Cpn10"/>
    <property type="match status" value="1"/>
</dbReference>
<accession>A0A0K1P638</accession>
<dbReference type="EMBL" id="CP012328">
    <property type="protein sequence ID" value="AKU79778.1"/>
    <property type="molecule type" value="Genomic_DNA"/>
</dbReference>
<evidence type="ECO:0000256" key="2">
    <source>
        <dbReference type="ARBA" id="ARBA00023186"/>
    </source>
</evidence>
<dbReference type="PATRIC" id="fig|216946.3.peg.534"/>
<dbReference type="GO" id="GO:0051082">
    <property type="term" value="F:unfolded protein binding"/>
    <property type="evidence" value="ECO:0007669"/>
    <property type="project" value="TreeGrafter"/>
</dbReference>
<dbReference type="GO" id="GO:0005524">
    <property type="term" value="F:ATP binding"/>
    <property type="evidence" value="ECO:0007669"/>
    <property type="project" value="InterPro"/>
</dbReference>
<reference evidence="4 5" key="1">
    <citation type="journal article" date="2015" name="Genome Announc.">
        <title>Complete Genome Sequence of Spiroplasma turonicum Strain Tab4cT, a Parasite of a Horse Fly, Haematopota sp. (Diptera: Tabanidae).</title>
        <authorList>
            <person name="Davis R.E."/>
            <person name="Shao J."/>
            <person name="Zhao Y."/>
            <person name="Gasparich G.E."/>
            <person name="Gaynor B.J."/>
            <person name="Donofrio N."/>
        </authorList>
    </citation>
    <scope>NUCLEOTIDE SEQUENCE [LARGE SCALE GENOMIC DNA]</scope>
    <source>
        <strain evidence="4 5">Tab4c</strain>
    </source>
</reference>
<evidence type="ECO:0000256" key="1">
    <source>
        <dbReference type="ARBA" id="ARBA00006975"/>
    </source>
</evidence>
<dbReference type="OrthoDB" id="9806791at2"/>
<dbReference type="GO" id="GO:0044183">
    <property type="term" value="F:protein folding chaperone"/>
    <property type="evidence" value="ECO:0007669"/>
    <property type="project" value="InterPro"/>
</dbReference>
<evidence type="ECO:0000313" key="4">
    <source>
        <dbReference type="EMBL" id="AKU79778.1"/>
    </source>
</evidence>
<dbReference type="GO" id="GO:0046872">
    <property type="term" value="F:metal ion binding"/>
    <property type="evidence" value="ECO:0007669"/>
    <property type="project" value="TreeGrafter"/>
</dbReference>
<evidence type="ECO:0000313" key="5">
    <source>
        <dbReference type="Proteomes" id="UP000067243"/>
    </source>
</evidence>
<dbReference type="InterPro" id="IPR011032">
    <property type="entry name" value="GroES-like_sf"/>
</dbReference>
<dbReference type="InterPro" id="IPR037124">
    <property type="entry name" value="Chaperonin_GroES_sf"/>
</dbReference>
<dbReference type="FunFam" id="2.30.33.40:FF:000001">
    <property type="entry name" value="10 kDa chaperonin"/>
    <property type="match status" value="1"/>
</dbReference>
<dbReference type="STRING" id="216946.STURO_v1c05300"/>
<comment type="similarity">
    <text evidence="1 3">Belongs to the GroES chaperonin family.</text>
</comment>
<keyword evidence="2 3" id="KW-0143">Chaperone</keyword>
<gene>
    <name evidence="4" type="primary">groES</name>
    <name evidence="4" type="ORF">STURON_00532</name>
</gene>
<comment type="subunit">
    <text evidence="3">Heptamer of 7 subunits arranged in a ring.</text>
</comment>
<name>A0A0K1P638_9MOLU</name>
<keyword evidence="5" id="KW-1185">Reference proteome</keyword>
<dbReference type="SMART" id="SM00883">
    <property type="entry name" value="Cpn10"/>
    <property type="match status" value="1"/>
</dbReference>
<dbReference type="Gene3D" id="2.30.33.40">
    <property type="entry name" value="GroES chaperonin"/>
    <property type="match status" value="1"/>
</dbReference>